<organism evidence="1 2">
    <name type="scientific">Spirosoma fluviale</name>
    <dbReference type="NCBI Taxonomy" id="1597977"/>
    <lineage>
        <taxon>Bacteria</taxon>
        <taxon>Pseudomonadati</taxon>
        <taxon>Bacteroidota</taxon>
        <taxon>Cytophagia</taxon>
        <taxon>Cytophagales</taxon>
        <taxon>Cytophagaceae</taxon>
        <taxon>Spirosoma</taxon>
    </lineage>
</organism>
<dbReference type="Proteomes" id="UP000219452">
    <property type="component" value="Unassembled WGS sequence"/>
</dbReference>
<sequence length="355" mass="39227">MKFTLLPLIGCLCLLVMSCEKLRPMQYSQGTFPDVVTNLGDINSVDDDYNSAIPAFGSVMPLLFSSKRGGRSDFNFVKESLDYSFSRSSGVFSFTNKPYWGLGVLEEQTPIGWAADKVNSIGNELGPYIKSYERDLIKDGMSRHYAEYLMLFASDRTGNLDIYLTHNYKDNPASTYTVTGNTSPISNKTFVDPIPLDFLNSTADDGYPTFDKSNGSIYFTSNRAGTFDIYKATLPTIAPTELQSKLPALSDVAIEKVAELSSTADDKCPFILDNTLVFTSNRPGGLGGYDLYYSKWDGSRWSAPVNFGPTVNTASDEYRPILTSQPDYTNQLMLFSSNRPGGKGGFDLYMVGIQK</sequence>
<dbReference type="RefSeq" id="WP_245878010.1">
    <property type="nucleotide sequence ID" value="NZ_OCNH01000008.1"/>
</dbReference>
<evidence type="ECO:0000313" key="1">
    <source>
        <dbReference type="EMBL" id="SOD98391.1"/>
    </source>
</evidence>
<dbReference type="InterPro" id="IPR011659">
    <property type="entry name" value="WD40"/>
</dbReference>
<proteinExistence type="predicted"/>
<dbReference type="EMBL" id="OCNH01000008">
    <property type="protein sequence ID" value="SOD98391.1"/>
    <property type="molecule type" value="Genomic_DNA"/>
</dbReference>
<name>A0A286GS47_9BACT</name>
<reference evidence="2" key="1">
    <citation type="submission" date="2017-09" db="EMBL/GenBank/DDBJ databases">
        <authorList>
            <person name="Varghese N."/>
            <person name="Submissions S."/>
        </authorList>
    </citation>
    <scope>NUCLEOTIDE SEQUENCE [LARGE SCALE GENOMIC DNA]</scope>
    <source>
        <strain evidence="2">DSM 29961</strain>
    </source>
</reference>
<accession>A0A286GS47</accession>
<dbReference type="AlphaFoldDB" id="A0A286GS47"/>
<dbReference type="Pfam" id="PF07676">
    <property type="entry name" value="PD40"/>
    <property type="match status" value="2"/>
</dbReference>
<evidence type="ECO:0000313" key="2">
    <source>
        <dbReference type="Proteomes" id="UP000219452"/>
    </source>
</evidence>
<protein>
    <submittedName>
        <fullName evidence="1">WD40-like Beta Propeller Repeat</fullName>
    </submittedName>
</protein>
<keyword evidence="2" id="KW-1185">Reference proteome</keyword>
<dbReference type="PROSITE" id="PS51257">
    <property type="entry name" value="PROKAR_LIPOPROTEIN"/>
    <property type="match status" value="1"/>
</dbReference>
<gene>
    <name evidence="1" type="ORF">SAMN06269250_6061</name>
</gene>